<dbReference type="InterPro" id="IPR011047">
    <property type="entry name" value="Quinoprotein_ADH-like_sf"/>
</dbReference>
<sequence>MEHSLEITEDTLCGLRLIKLLFNGGTERLRNVFDNRVPNLQQFLKIKEADIKKLIKKKIINKSQKDKLYPPVGSPSSKNFDISLLYNLLRNVCGLPSPATGWGTKPASTDRTVQGAIEMIHWYRNKYSHPSVVEVDKTSFDASWREISEAMQRLGEDASRIASLKVASLLTGNCIERLAKFDFSAEVECYSSKHHRGTREWVFCHVDSWFLDRGSDSRVLIVAGNAGMGKTVIAAKLCKKMKDQGRLGGMHFCQHNNQRRRKPELMLQSLAKHLCDSLPGFKEILTGQLASVSANELASMNIEELFTHLLQEPTNIIEDPGMNFLLLVDALDECEYDGRNRLLDVIMSQFHKLPTWIKFLVTGRPENQMAKKLEHLNPLVLDAQDENNQKDIEVFLEDSLRDILPSCDVKENVHRFVNQAEGLMLYAHYFVQFVKENKETVKPEDLNDIFPSGIASVYEQYFGRLQMNLGVENGPFCDFLASIAAARSPLPVTVAYRILGFCRDTVDGNSGQIQKISGSISTLLPIRNECIDVFHKSIVDWLSVPELYGNHRFTVDLNRGNAILSSECMKIYQAIENRHNVDVAENTTEENYALQHGTYHSTASECLEISERQRNELFRHACSLELLYAKLQSKVCDVFSIIEELQCIKSILNLPHVDSMELDDCINCLKRHPYVLMENPEMIFQFLVNEAETTAMSLEACAVMHQPPFEIPLRVEVVNRAQSKNPVTSKFRCKTYVNCCDVLKDGEHSLLVCGCKGGFIHMFSLETGRELWSYQSDDVEVWPEEERCSYCVFVPHHGAIIYGRFDSAVTFKGESMQLFPDNSHSFIDSCVSQDRKKLVTRQTHLTAALFVWELDTGNMLARLEQTTASITCCTISSCGNFVISGSFDQGVSLWDINEAPNYRCQHNSFDGEQPFIIDCLASLEGSSQHVIVNSSKKQSLTVCEINTSTCEASKTTLLHLGSTHKSLGVSSSGGLLYVCGDSQRISCDNVPFQVRIVPISSATKWEYLKEVDLERVLLRDCETVYMCQSLEKAESAVVTDRGVQAISFSVDGKHVYVLSKVGMSMYEASSGRFLRNNTNVCQANFFALSPNGEFILIQTKDVFEIYNCKLEYQWSLLDHPVAHHFFFKFIDDDRVLFLSKRGDIQVWNIAESKLFVEKLNSNNSLVECCDFFTLEKSVGDISTNWHYRLLCCDRHGSLSLHDTFKSRTFTQKVPNDQIVKCCKFSPDGHSVVTGHIDGTLRIWEGSLFVIKKILPSGDGMVNGCSFLVQNLGDVVVGVHESGAFNVWDVFRERVLGFMSFEGKLRGLVTSPLNAQVCVALEDKMVILNVHGPEID</sequence>
<dbReference type="InterPro" id="IPR036322">
    <property type="entry name" value="WD40_repeat_dom_sf"/>
</dbReference>
<dbReference type="SUPFAM" id="SSF50978">
    <property type="entry name" value="WD40 repeat-like"/>
    <property type="match status" value="1"/>
</dbReference>
<evidence type="ECO:0000256" key="2">
    <source>
        <dbReference type="ARBA" id="ARBA00022737"/>
    </source>
</evidence>
<dbReference type="EMBL" id="CALNXK010000001">
    <property type="protein sequence ID" value="CAH3032695.1"/>
    <property type="molecule type" value="Genomic_DNA"/>
</dbReference>
<dbReference type="PROSITE" id="PS50837">
    <property type="entry name" value="NACHT"/>
    <property type="match status" value="1"/>
</dbReference>
<keyword evidence="2" id="KW-0677">Repeat</keyword>
<dbReference type="SUPFAM" id="SSF50998">
    <property type="entry name" value="Quinoprotein alcohol dehydrogenase-like"/>
    <property type="match status" value="1"/>
</dbReference>
<name>A0ABN8MRW4_9CNID</name>
<dbReference type="PANTHER" id="PTHR10039:SF17">
    <property type="entry name" value="FUNGAL STAND N-TERMINAL GOODBYE DOMAIN-CONTAINING PROTEIN-RELATED"/>
    <property type="match status" value="1"/>
</dbReference>
<dbReference type="Pfam" id="PF18738">
    <property type="entry name" value="HEPN_DZIP3"/>
    <property type="match status" value="1"/>
</dbReference>
<dbReference type="PANTHER" id="PTHR10039">
    <property type="entry name" value="AMELOGENIN"/>
    <property type="match status" value="1"/>
</dbReference>
<comment type="caution">
    <text evidence="5">The sequence shown here is derived from an EMBL/GenBank/DDBJ whole genome shotgun (WGS) entry which is preliminary data.</text>
</comment>
<feature type="repeat" description="WD" evidence="3">
    <location>
        <begin position="1219"/>
        <end position="1244"/>
    </location>
</feature>
<evidence type="ECO:0000256" key="1">
    <source>
        <dbReference type="ARBA" id="ARBA00022574"/>
    </source>
</evidence>
<keyword evidence="6" id="KW-1185">Reference proteome</keyword>
<dbReference type="InterPro" id="IPR015943">
    <property type="entry name" value="WD40/YVTN_repeat-like_dom_sf"/>
</dbReference>
<feature type="domain" description="NACHT" evidence="4">
    <location>
        <begin position="218"/>
        <end position="365"/>
    </location>
</feature>
<evidence type="ECO:0000259" key="4">
    <source>
        <dbReference type="PROSITE" id="PS50837"/>
    </source>
</evidence>
<evidence type="ECO:0000313" key="5">
    <source>
        <dbReference type="EMBL" id="CAH3032695.1"/>
    </source>
</evidence>
<dbReference type="PROSITE" id="PS50294">
    <property type="entry name" value="WD_REPEATS_REGION"/>
    <property type="match status" value="1"/>
</dbReference>
<reference evidence="5 6" key="1">
    <citation type="submission" date="2022-05" db="EMBL/GenBank/DDBJ databases">
        <authorList>
            <consortium name="Genoscope - CEA"/>
            <person name="William W."/>
        </authorList>
    </citation>
    <scope>NUCLEOTIDE SEQUENCE [LARGE SCALE GENOMIC DNA]</scope>
</reference>
<dbReference type="InterPro" id="IPR019775">
    <property type="entry name" value="WD40_repeat_CS"/>
</dbReference>
<dbReference type="InterPro" id="IPR056884">
    <property type="entry name" value="NPHP3-like_N"/>
</dbReference>
<dbReference type="PROSITE" id="PS50082">
    <property type="entry name" value="WD_REPEATS_2"/>
    <property type="match status" value="2"/>
</dbReference>
<evidence type="ECO:0000313" key="6">
    <source>
        <dbReference type="Proteomes" id="UP001159405"/>
    </source>
</evidence>
<keyword evidence="1 3" id="KW-0853">WD repeat</keyword>
<accession>A0ABN8MRW4</accession>
<dbReference type="SUPFAM" id="SSF52540">
    <property type="entry name" value="P-loop containing nucleoside triphosphate hydrolases"/>
    <property type="match status" value="1"/>
</dbReference>
<protein>
    <recommendedName>
        <fullName evidence="4">NACHT domain-containing protein</fullName>
    </recommendedName>
</protein>
<dbReference type="InterPro" id="IPR001680">
    <property type="entry name" value="WD40_rpt"/>
</dbReference>
<organism evidence="5 6">
    <name type="scientific">Porites lobata</name>
    <dbReference type="NCBI Taxonomy" id="104759"/>
    <lineage>
        <taxon>Eukaryota</taxon>
        <taxon>Metazoa</taxon>
        <taxon>Cnidaria</taxon>
        <taxon>Anthozoa</taxon>
        <taxon>Hexacorallia</taxon>
        <taxon>Scleractinia</taxon>
        <taxon>Fungiina</taxon>
        <taxon>Poritidae</taxon>
        <taxon>Porites</taxon>
    </lineage>
</organism>
<dbReference type="Pfam" id="PF00400">
    <property type="entry name" value="WD40"/>
    <property type="match status" value="2"/>
</dbReference>
<dbReference type="PROSITE" id="PS00678">
    <property type="entry name" value="WD_REPEATS_1"/>
    <property type="match status" value="1"/>
</dbReference>
<dbReference type="Pfam" id="PF24883">
    <property type="entry name" value="NPHP3_N"/>
    <property type="match status" value="1"/>
</dbReference>
<dbReference type="Gene3D" id="3.40.50.300">
    <property type="entry name" value="P-loop containing nucleotide triphosphate hydrolases"/>
    <property type="match status" value="1"/>
</dbReference>
<dbReference type="Gene3D" id="2.130.10.10">
    <property type="entry name" value="YVTN repeat-like/Quinoprotein amine dehydrogenase"/>
    <property type="match status" value="3"/>
</dbReference>
<dbReference type="Proteomes" id="UP001159405">
    <property type="component" value="Unassembled WGS sequence"/>
</dbReference>
<gene>
    <name evidence="5" type="ORF">PLOB_00000210</name>
</gene>
<dbReference type="InterPro" id="IPR027417">
    <property type="entry name" value="P-loop_NTPase"/>
</dbReference>
<proteinExistence type="predicted"/>
<evidence type="ECO:0000256" key="3">
    <source>
        <dbReference type="PROSITE-ProRule" id="PRU00221"/>
    </source>
</evidence>
<feature type="repeat" description="WD" evidence="3">
    <location>
        <begin position="863"/>
        <end position="897"/>
    </location>
</feature>
<dbReference type="InterPro" id="IPR007111">
    <property type="entry name" value="NACHT_NTPase"/>
</dbReference>
<dbReference type="SMART" id="SM00320">
    <property type="entry name" value="WD40"/>
    <property type="match status" value="3"/>
</dbReference>
<dbReference type="InterPro" id="IPR041249">
    <property type="entry name" value="HEPN_DZIP3"/>
</dbReference>